<dbReference type="GO" id="GO:0003724">
    <property type="term" value="F:RNA helicase activity"/>
    <property type="evidence" value="ECO:0007669"/>
    <property type="project" value="UniProtKB-EC"/>
</dbReference>
<evidence type="ECO:0000256" key="5">
    <source>
        <dbReference type="ARBA" id="ARBA00022801"/>
    </source>
</evidence>
<gene>
    <name evidence="18" type="primary">DDX41</name>
    <name evidence="18" type="ORF">Ciccas_001994</name>
</gene>
<dbReference type="PROSITE" id="PS51195">
    <property type="entry name" value="Q_MOTIF"/>
    <property type="match status" value="1"/>
</dbReference>
<keyword evidence="5 13" id="KW-0378">Hydrolase</keyword>
<dbReference type="GO" id="GO:0005634">
    <property type="term" value="C:nucleus"/>
    <property type="evidence" value="ECO:0007669"/>
    <property type="project" value="UniProtKB-ARBA"/>
</dbReference>
<dbReference type="FunFam" id="3.40.50.300:FF:000449">
    <property type="entry name" value="Probable ATP-dependent RNA helicase DDX41"/>
    <property type="match status" value="1"/>
</dbReference>
<dbReference type="InterPro" id="IPR014001">
    <property type="entry name" value="Helicase_ATP-bd"/>
</dbReference>
<dbReference type="PROSITE" id="PS51194">
    <property type="entry name" value="HELICASE_CTER"/>
    <property type="match status" value="1"/>
</dbReference>
<dbReference type="GO" id="GO:0003723">
    <property type="term" value="F:RNA binding"/>
    <property type="evidence" value="ECO:0007669"/>
    <property type="project" value="UniProtKB-KW"/>
</dbReference>
<dbReference type="FunFam" id="3.40.50.300:FF:000657">
    <property type="entry name" value="Probable ATP-dependent RNA helicase DDX41"/>
    <property type="match status" value="1"/>
</dbReference>
<dbReference type="EMBL" id="JBJKFK010000144">
    <property type="protein sequence ID" value="KAL3319350.1"/>
    <property type="molecule type" value="Genomic_DNA"/>
</dbReference>
<evidence type="ECO:0000256" key="13">
    <source>
        <dbReference type="RuleBase" id="RU000492"/>
    </source>
</evidence>
<sequence>MLTLGYVGYLLLDEVFFKFPLYLRAPDPGPDEACDICLEIRSSLSHLTAGVFLPLSYGFFTICSSAVWFRTYPVPKINDYKQVWKMWKQFLKLNRNFALASSAFLVPYSKRKADEEKDLSLSDDDDYVPYVSVKERKKQHLYGVKSAISNLATFSRDREDADKSSASESESEQQPVEEEKKNDQNEDWATSRSVGSLFDRMWEMKKKAEEQRESARDKKLKEEEKILESVAERTALKGVAELAKDVQYDKPLQTSWMPPSYIQRQSAEKSDRIRKKYGILIDGDNVPPPIRSFPEMRLPTCLIEHLKSINITKPSPIQIQGLPAVLSGRDMIGIAFTGSGKTLVFTLPLLLFCVDQEIKLRFEPSEGPYGVILGPSRELARQTYEQIQAMSDVLERGGFPPIRSTLCIGGMSVKEQTETFRRHGVHILVATPGRLIDLLQKKIFHLEICRYLVLDEADRMIDMGFEEEVRTIFSFFKCQRQSLLFSATMPKKIQNFAKSALVCPITVNVGRAGAANMNVRQEVEYVKHEAKIPALLSALNKTGPPVMIFAERKQDVDVIHEYLLLKGIEAVSIHGGKDQEERVAAVKEFRSGQKDVLVATDIASKGLDFPQIDHIINYDMPEDIENYVHRIGRTGRGHKRGLATTFINKSCDTSTLLDLKHLLIEAKQPVPDFLQFSISEADEEELEMGGEVGCTYCGGLGHRITQCPKLEAMQNKAAGKIGRKDFLNSADY</sequence>
<evidence type="ECO:0000256" key="6">
    <source>
        <dbReference type="ARBA" id="ARBA00022806"/>
    </source>
</evidence>
<feature type="domain" description="DEAD-box RNA helicase Q" evidence="17">
    <location>
        <begin position="291"/>
        <end position="319"/>
    </location>
</feature>
<dbReference type="CDD" id="cd18787">
    <property type="entry name" value="SF2_C_DEAD"/>
    <property type="match status" value="1"/>
</dbReference>
<evidence type="ECO:0000256" key="7">
    <source>
        <dbReference type="ARBA" id="ARBA00022833"/>
    </source>
</evidence>
<evidence type="ECO:0000256" key="12">
    <source>
        <dbReference type="PROSITE-ProRule" id="PRU00552"/>
    </source>
</evidence>
<dbReference type="EC" id="3.6.4.13" evidence="1"/>
<feature type="domain" description="Helicase C-terminal" evidence="16">
    <location>
        <begin position="518"/>
        <end position="678"/>
    </location>
</feature>
<comment type="catalytic activity">
    <reaction evidence="11">
        <text>ATP + H2O = ADP + phosphate + H(+)</text>
        <dbReference type="Rhea" id="RHEA:13065"/>
        <dbReference type="ChEBI" id="CHEBI:15377"/>
        <dbReference type="ChEBI" id="CHEBI:15378"/>
        <dbReference type="ChEBI" id="CHEBI:30616"/>
        <dbReference type="ChEBI" id="CHEBI:43474"/>
        <dbReference type="ChEBI" id="CHEBI:456216"/>
        <dbReference type="EC" id="3.6.4.13"/>
    </reaction>
</comment>
<proteinExistence type="inferred from homology"/>
<dbReference type="GO" id="GO:0016787">
    <property type="term" value="F:hydrolase activity"/>
    <property type="evidence" value="ECO:0007669"/>
    <property type="project" value="UniProtKB-KW"/>
</dbReference>
<protein>
    <recommendedName>
        <fullName evidence="1">RNA helicase</fullName>
        <ecNumber evidence="1">3.6.4.13</ecNumber>
    </recommendedName>
</protein>
<keyword evidence="19" id="KW-1185">Reference proteome</keyword>
<evidence type="ECO:0000259" key="16">
    <source>
        <dbReference type="PROSITE" id="PS51194"/>
    </source>
</evidence>
<dbReference type="GO" id="GO:0005524">
    <property type="term" value="F:ATP binding"/>
    <property type="evidence" value="ECO:0007669"/>
    <property type="project" value="UniProtKB-KW"/>
</dbReference>
<dbReference type="AlphaFoldDB" id="A0ABD2QII8"/>
<dbReference type="InterPro" id="IPR001650">
    <property type="entry name" value="Helicase_C-like"/>
</dbReference>
<evidence type="ECO:0000256" key="2">
    <source>
        <dbReference type="ARBA" id="ARBA00022723"/>
    </source>
</evidence>
<dbReference type="GO" id="GO:0008270">
    <property type="term" value="F:zinc ion binding"/>
    <property type="evidence" value="ECO:0007669"/>
    <property type="project" value="UniProtKB-KW"/>
</dbReference>
<keyword evidence="9" id="KW-0694">RNA-binding</keyword>
<dbReference type="InterPro" id="IPR027417">
    <property type="entry name" value="P-loop_NTPase"/>
</dbReference>
<dbReference type="Gene3D" id="3.40.50.300">
    <property type="entry name" value="P-loop containing nucleotide triphosphate hydrolases"/>
    <property type="match status" value="2"/>
</dbReference>
<dbReference type="PROSITE" id="PS51192">
    <property type="entry name" value="HELICASE_ATP_BIND_1"/>
    <property type="match status" value="1"/>
</dbReference>
<feature type="compositionally biased region" description="Basic and acidic residues" evidence="14">
    <location>
        <begin position="156"/>
        <end position="165"/>
    </location>
</feature>
<comment type="similarity">
    <text evidence="10">Belongs to the DEAD box helicase family. DDX41 subfamily.</text>
</comment>
<evidence type="ECO:0000256" key="4">
    <source>
        <dbReference type="ARBA" id="ARBA00022771"/>
    </source>
</evidence>
<dbReference type="SMART" id="SM00487">
    <property type="entry name" value="DEXDc"/>
    <property type="match status" value="1"/>
</dbReference>
<feature type="short sequence motif" description="Q motif" evidence="12">
    <location>
        <begin position="291"/>
        <end position="319"/>
    </location>
</feature>
<feature type="region of interest" description="Disordered" evidence="14">
    <location>
        <begin position="156"/>
        <end position="190"/>
    </location>
</feature>
<evidence type="ECO:0000259" key="17">
    <source>
        <dbReference type="PROSITE" id="PS51195"/>
    </source>
</evidence>
<dbReference type="GO" id="GO:0005737">
    <property type="term" value="C:cytoplasm"/>
    <property type="evidence" value="ECO:0007669"/>
    <property type="project" value="UniProtKB-ARBA"/>
</dbReference>
<keyword evidence="8 13" id="KW-0067">ATP-binding</keyword>
<evidence type="ECO:0000313" key="18">
    <source>
        <dbReference type="EMBL" id="KAL3319350.1"/>
    </source>
</evidence>
<dbReference type="SUPFAM" id="SSF52540">
    <property type="entry name" value="P-loop containing nucleoside triphosphate hydrolases"/>
    <property type="match status" value="1"/>
</dbReference>
<dbReference type="InterPro" id="IPR000629">
    <property type="entry name" value="RNA-helicase_DEAD-box_CS"/>
</dbReference>
<keyword evidence="4" id="KW-0863">Zinc-finger</keyword>
<evidence type="ECO:0000256" key="9">
    <source>
        <dbReference type="ARBA" id="ARBA00022884"/>
    </source>
</evidence>
<reference evidence="18 19" key="1">
    <citation type="submission" date="2024-11" db="EMBL/GenBank/DDBJ databases">
        <title>Adaptive evolution of stress response genes in parasites aligns with host niche diversity.</title>
        <authorList>
            <person name="Hahn C."/>
            <person name="Resl P."/>
        </authorList>
    </citation>
    <scope>NUCLEOTIDE SEQUENCE [LARGE SCALE GENOMIC DNA]</scope>
    <source>
        <strain evidence="18">EGGRZ-B1_66</strain>
        <tissue evidence="18">Body</tissue>
    </source>
</reference>
<organism evidence="18 19">
    <name type="scientific">Cichlidogyrus casuarinus</name>
    <dbReference type="NCBI Taxonomy" id="1844966"/>
    <lineage>
        <taxon>Eukaryota</taxon>
        <taxon>Metazoa</taxon>
        <taxon>Spiralia</taxon>
        <taxon>Lophotrochozoa</taxon>
        <taxon>Platyhelminthes</taxon>
        <taxon>Monogenea</taxon>
        <taxon>Monopisthocotylea</taxon>
        <taxon>Dactylogyridea</taxon>
        <taxon>Ancyrocephalidae</taxon>
        <taxon>Cichlidogyrus</taxon>
    </lineage>
</organism>
<dbReference type="PANTHER" id="PTHR47958">
    <property type="entry name" value="ATP-DEPENDENT RNA HELICASE DBP3"/>
    <property type="match status" value="1"/>
</dbReference>
<evidence type="ECO:0000256" key="1">
    <source>
        <dbReference type="ARBA" id="ARBA00012552"/>
    </source>
</evidence>
<evidence type="ECO:0000256" key="11">
    <source>
        <dbReference type="ARBA" id="ARBA00047984"/>
    </source>
</evidence>
<evidence type="ECO:0000256" key="10">
    <source>
        <dbReference type="ARBA" id="ARBA00023594"/>
    </source>
</evidence>
<evidence type="ECO:0000259" key="15">
    <source>
        <dbReference type="PROSITE" id="PS51192"/>
    </source>
</evidence>
<keyword evidence="2" id="KW-0479">Metal-binding</keyword>
<evidence type="ECO:0000256" key="3">
    <source>
        <dbReference type="ARBA" id="ARBA00022741"/>
    </source>
</evidence>
<dbReference type="Pfam" id="PF00271">
    <property type="entry name" value="Helicase_C"/>
    <property type="match status" value="1"/>
</dbReference>
<feature type="domain" description="Helicase ATP-binding" evidence="15">
    <location>
        <begin position="322"/>
        <end position="507"/>
    </location>
</feature>
<dbReference type="PROSITE" id="PS00039">
    <property type="entry name" value="DEAD_ATP_HELICASE"/>
    <property type="match status" value="1"/>
</dbReference>
<dbReference type="Pfam" id="PF00270">
    <property type="entry name" value="DEAD"/>
    <property type="match status" value="1"/>
</dbReference>
<keyword evidence="3 13" id="KW-0547">Nucleotide-binding</keyword>
<evidence type="ECO:0000256" key="14">
    <source>
        <dbReference type="SAM" id="MobiDB-lite"/>
    </source>
</evidence>
<dbReference type="SMART" id="SM00490">
    <property type="entry name" value="HELICc"/>
    <property type="match status" value="1"/>
</dbReference>
<keyword evidence="6 13" id="KW-0347">Helicase</keyword>
<accession>A0ABD2QII8</accession>
<dbReference type="InterPro" id="IPR014014">
    <property type="entry name" value="RNA_helicase_DEAD_Q_motif"/>
</dbReference>
<evidence type="ECO:0000256" key="8">
    <source>
        <dbReference type="ARBA" id="ARBA00022840"/>
    </source>
</evidence>
<name>A0ABD2QII8_9PLAT</name>
<dbReference type="InterPro" id="IPR011545">
    <property type="entry name" value="DEAD/DEAH_box_helicase_dom"/>
</dbReference>
<dbReference type="Proteomes" id="UP001626550">
    <property type="component" value="Unassembled WGS sequence"/>
</dbReference>
<evidence type="ECO:0000313" key="19">
    <source>
        <dbReference type="Proteomes" id="UP001626550"/>
    </source>
</evidence>
<keyword evidence="7" id="KW-0862">Zinc</keyword>
<comment type="caution">
    <text evidence="18">The sequence shown here is derived from an EMBL/GenBank/DDBJ whole genome shotgun (WGS) entry which is preliminary data.</text>
</comment>